<evidence type="ECO:0000256" key="1">
    <source>
        <dbReference type="ARBA" id="ARBA00022491"/>
    </source>
</evidence>
<dbReference type="GO" id="GO:0003677">
    <property type="term" value="F:DNA binding"/>
    <property type="evidence" value="ECO:0007669"/>
    <property type="project" value="UniProtKB-KW"/>
</dbReference>
<accession>A0A1M5XEQ4</accession>
<evidence type="ECO:0000256" key="3">
    <source>
        <dbReference type="ARBA" id="ARBA00023125"/>
    </source>
</evidence>
<dbReference type="GO" id="GO:0003700">
    <property type="term" value="F:DNA-binding transcription factor activity"/>
    <property type="evidence" value="ECO:0007669"/>
    <property type="project" value="InterPro"/>
</dbReference>
<evidence type="ECO:0000313" key="6">
    <source>
        <dbReference type="EMBL" id="SHH98327.1"/>
    </source>
</evidence>
<organism evidence="6 7">
    <name type="scientific">Sporobacter termitidis DSM 10068</name>
    <dbReference type="NCBI Taxonomy" id="1123282"/>
    <lineage>
        <taxon>Bacteria</taxon>
        <taxon>Bacillati</taxon>
        <taxon>Bacillota</taxon>
        <taxon>Clostridia</taxon>
        <taxon>Eubacteriales</taxon>
        <taxon>Oscillospiraceae</taxon>
        <taxon>Sporobacter</taxon>
    </lineage>
</organism>
<dbReference type="Proteomes" id="UP000183995">
    <property type="component" value="Unassembled WGS sequence"/>
</dbReference>
<keyword evidence="2" id="KW-0805">Transcription regulation</keyword>
<dbReference type="Pfam" id="PF13411">
    <property type="entry name" value="MerR_1"/>
    <property type="match status" value="1"/>
</dbReference>
<gene>
    <name evidence="6" type="ORF">SAMN02745823_01758</name>
</gene>
<protein>
    <submittedName>
        <fullName evidence="6">DNA-binding transcriptional regulator, MerR family</fullName>
    </submittedName>
</protein>
<keyword evidence="7" id="KW-1185">Reference proteome</keyword>
<dbReference type="InterPro" id="IPR009061">
    <property type="entry name" value="DNA-bd_dom_put_sf"/>
</dbReference>
<dbReference type="STRING" id="1123282.SAMN02745823_01758"/>
<keyword evidence="1" id="KW-0678">Repressor</keyword>
<feature type="domain" description="HTH merR-type" evidence="5">
    <location>
        <begin position="1"/>
        <end position="62"/>
    </location>
</feature>
<dbReference type="Gene3D" id="1.10.1660.10">
    <property type="match status" value="1"/>
</dbReference>
<keyword evidence="4" id="KW-0804">Transcription</keyword>
<dbReference type="SUPFAM" id="SSF46955">
    <property type="entry name" value="Putative DNA-binding domain"/>
    <property type="match status" value="1"/>
</dbReference>
<evidence type="ECO:0000313" key="7">
    <source>
        <dbReference type="Proteomes" id="UP000183995"/>
    </source>
</evidence>
<evidence type="ECO:0000259" key="5">
    <source>
        <dbReference type="PROSITE" id="PS50937"/>
    </source>
</evidence>
<proteinExistence type="predicted"/>
<dbReference type="PANTHER" id="PTHR30204">
    <property type="entry name" value="REDOX-CYCLING DRUG-SENSING TRANSCRIPTIONAL ACTIVATOR SOXR"/>
    <property type="match status" value="1"/>
</dbReference>
<dbReference type="InterPro" id="IPR000551">
    <property type="entry name" value="MerR-type_HTH_dom"/>
</dbReference>
<keyword evidence="3 6" id="KW-0238">DNA-binding</keyword>
<evidence type="ECO:0000256" key="4">
    <source>
        <dbReference type="ARBA" id="ARBA00023163"/>
    </source>
</evidence>
<dbReference type="InterPro" id="IPR047057">
    <property type="entry name" value="MerR_fam"/>
</dbReference>
<sequence>MTGVSVSALRFYDQMGLIKPSYVDEETGFRYYGYEHFWQIEIIKMCRDMKLPLKDLKGVLESQDDQRFVDFLEEQRKSVKAELRRLKEVVADIGWMERQWTEKARIQKGDLIYQKHIPERAVVPAFWEEDFTNDSLHLKLQQLTENELKHLKSIKRHYGYYLDLDKFLNSEIDTLAEYLELESYRNTDAGTIEILPAGDYACCITKIFSRDMDLQPFLDYLNKNDLHPKRVIASEVALTFFDWRECLFEIQALIK</sequence>
<dbReference type="EMBL" id="FQXV01000005">
    <property type="protein sequence ID" value="SHH98327.1"/>
    <property type="molecule type" value="Genomic_DNA"/>
</dbReference>
<reference evidence="6 7" key="1">
    <citation type="submission" date="2016-11" db="EMBL/GenBank/DDBJ databases">
        <authorList>
            <person name="Jaros S."/>
            <person name="Januszkiewicz K."/>
            <person name="Wedrychowicz H."/>
        </authorList>
    </citation>
    <scope>NUCLEOTIDE SEQUENCE [LARGE SCALE GENOMIC DNA]</scope>
    <source>
        <strain evidence="6 7">DSM 10068</strain>
    </source>
</reference>
<dbReference type="Gene3D" id="3.20.80.10">
    <property type="entry name" value="Regulatory factor, effector binding domain"/>
    <property type="match status" value="1"/>
</dbReference>
<dbReference type="PROSITE" id="PS50937">
    <property type="entry name" value="HTH_MERR_2"/>
    <property type="match status" value="1"/>
</dbReference>
<dbReference type="AlphaFoldDB" id="A0A1M5XEQ4"/>
<dbReference type="PANTHER" id="PTHR30204:SF69">
    <property type="entry name" value="MERR-FAMILY TRANSCRIPTIONAL REGULATOR"/>
    <property type="match status" value="1"/>
</dbReference>
<dbReference type="InterPro" id="IPR011256">
    <property type="entry name" value="Reg_factor_effector_dom_sf"/>
</dbReference>
<name>A0A1M5XEQ4_9FIRM</name>
<evidence type="ECO:0000256" key="2">
    <source>
        <dbReference type="ARBA" id="ARBA00023015"/>
    </source>
</evidence>
<dbReference type="SMART" id="SM00422">
    <property type="entry name" value="HTH_MERR"/>
    <property type="match status" value="1"/>
</dbReference>